<feature type="transmembrane region" description="Helical" evidence="6">
    <location>
        <begin position="209"/>
        <end position="226"/>
    </location>
</feature>
<dbReference type="EMBL" id="JAHUZB010000002">
    <property type="protein sequence ID" value="MBV7390222.1"/>
    <property type="molecule type" value="Genomic_DNA"/>
</dbReference>
<comment type="caution">
    <text evidence="7">The sequence shown here is derived from an EMBL/GenBank/DDBJ whole genome shotgun (WGS) entry which is preliminary data.</text>
</comment>
<sequence length="294" mass="31381">MIISSIGQGFIWGILGLGIFMTYRILGFPDMTTEGSFPLGGAICVTAIVNGIHPFFATILGILAGMCAGFVTGMLYTKGKIPVILAGILVMSGLNSVMLFVMQTPNLSLLNQPKLQDFFTQLNLPDHFDIVLMGLIAVGIIFTLLLLFFFTDFGQAYIVTGDNETMARSIGINTNGMKVIGLTLSNGVIALSGALIAQNDGYADIGKGTGVIVIGLASIIIGEVIFGEVTFAERLITVILGSVIYQLLILAIIKVGLDTTYLKIFSSIILAICLMIPRLKEALNLKTGFEKEAK</sequence>
<feature type="transmembrane region" description="Helical" evidence="6">
    <location>
        <begin position="130"/>
        <end position="158"/>
    </location>
</feature>
<dbReference type="PANTHER" id="PTHR32196:SF69">
    <property type="entry name" value="BRANCHED-CHAIN AMINO ACID TRANSPORT SYSTEM, PERMEASE PROTEIN"/>
    <property type="match status" value="1"/>
</dbReference>
<dbReference type="Proteomes" id="UP000774130">
    <property type="component" value="Unassembled WGS sequence"/>
</dbReference>
<keyword evidence="5 6" id="KW-0472">Membrane</keyword>
<accession>A0ABS6TBE4</accession>
<proteinExistence type="predicted"/>
<gene>
    <name evidence="7" type="ORF">KUA55_05980</name>
</gene>
<evidence type="ECO:0000256" key="4">
    <source>
        <dbReference type="ARBA" id="ARBA00022989"/>
    </source>
</evidence>
<evidence type="ECO:0000256" key="1">
    <source>
        <dbReference type="ARBA" id="ARBA00004651"/>
    </source>
</evidence>
<dbReference type="PANTHER" id="PTHR32196">
    <property type="entry name" value="ABC TRANSPORTER PERMEASE PROTEIN YPHD-RELATED-RELATED"/>
    <property type="match status" value="1"/>
</dbReference>
<name>A0ABS6TBE4_9ENTE</name>
<keyword evidence="8" id="KW-1185">Reference proteome</keyword>
<feature type="transmembrane region" description="Helical" evidence="6">
    <location>
        <begin position="55"/>
        <end position="76"/>
    </location>
</feature>
<keyword evidence="3 6" id="KW-0812">Transmembrane</keyword>
<dbReference type="Pfam" id="PF02653">
    <property type="entry name" value="BPD_transp_2"/>
    <property type="match status" value="1"/>
</dbReference>
<evidence type="ECO:0000256" key="3">
    <source>
        <dbReference type="ARBA" id="ARBA00022692"/>
    </source>
</evidence>
<dbReference type="RefSeq" id="WP_218325271.1">
    <property type="nucleotide sequence ID" value="NZ_JAHUZB010000002.1"/>
</dbReference>
<dbReference type="InterPro" id="IPR001851">
    <property type="entry name" value="ABC_transp_permease"/>
</dbReference>
<feature type="transmembrane region" description="Helical" evidence="6">
    <location>
        <begin position="83"/>
        <end position="102"/>
    </location>
</feature>
<dbReference type="CDD" id="cd06574">
    <property type="entry name" value="TM_PBP1_branched-chain-AA_like"/>
    <property type="match status" value="1"/>
</dbReference>
<evidence type="ECO:0000256" key="2">
    <source>
        <dbReference type="ARBA" id="ARBA00022475"/>
    </source>
</evidence>
<evidence type="ECO:0000256" key="5">
    <source>
        <dbReference type="ARBA" id="ARBA00023136"/>
    </source>
</evidence>
<evidence type="ECO:0000313" key="7">
    <source>
        <dbReference type="EMBL" id="MBV7390222.1"/>
    </source>
</evidence>
<protein>
    <submittedName>
        <fullName evidence="7">ABC transporter permease</fullName>
    </submittedName>
</protein>
<evidence type="ECO:0000313" key="8">
    <source>
        <dbReference type="Proteomes" id="UP000774130"/>
    </source>
</evidence>
<evidence type="ECO:0000256" key="6">
    <source>
        <dbReference type="SAM" id="Phobius"/>
    </source>
</evidence>
<comment type="subcellular location">
    <subcellularLocation>
        <location evidence="1">Cell membrane</location>
        <topology evidence="1">Multi-pass membrane protein</topology>
    </subcellularLocation>
</comment>
<reference evidence="7 8" key="1">
    <citation type="submission" date="2021-06" db="EMBL/GenBank/DDBJ databases">
        <title>Enterococcus alishanensis sp. nov., a novel lactic acid bacterium isolated from fresh coffee beans.</title>
        <authorList>
            <person name="Chen Y.-S."/>
        </authorList>
    </citation>
    <scope>NUCLEOTIDE SEQUENCE [LARGE SCALE GENOMIC DNA]</scope>
    <source>
        <strain evidence="7 8">ALS3</strain>
    </source>
</reference>
<organism evidence="7 8">
    <name type="scientific">Enterococcus alishanensis</name>
    <dbReference type="NCBI Taxonomy" id="1303817"/>
    <lineage>
        <taxon>Bacteria</taxon>
        <taxon>Bacillati</taxon>
        <taxon>Bacillota</taxon>
        <taxon>Bacilli</taxon>
        <taxon>Lactobacillales</taxon>
        <taxon>Enterococcaceae</taxon>
        <taxon>Enterococcus</taxon>
    </lineage>
</organism>
<feature type="transmembrane region" description="Helical" evidence="6">
    <location>
        <begin position="179"/>
        <end position="197"/>
    </location>
</feature>
<keyword evidence="4 6" id="KW-1133">Transmembrane helix</keyword>
<feature type="transmembrane region" description="Helical" evidence="6">
    <location>
        <begin position="235"/>
        <end position="253"/>
    </location>
</feature>
<keyword evidence="2" id="KW-1003">Cell membrane</keyword>
<feature type="transmembrane region" description="Helical" evidence="6">
    <location>
        <begin position="9"/>
        <end position="26"/>
    </location>
</feature>